<dbReference type="AlphaFoldDB" id="A0AAU7E6W9"/>
<feature type="signal peptide" evidence="1">
    <location>
        <begin position="1"/>
        <end position="19"/>
    </location>
</feature>
<name>A0AAU7E6W9_9BACT</name>
<evidence type="ECO:0000313" key="2">
    <source>
        <dbReference type="EMBL" id="XBJ28951.1"/>
    </source>
</evidence>
<organism evidence="2">
    <name type="scientific">Campylobacter sp. CCS1377</name>
    <dbReference type="NCBI Taxonomy" id="3158229"/>
    <lineage>
        <taxon>Bacteria</taxon>
        <taxon>Pseudomonadati</taxon>
        <taxon>Campylobacterota</taxon>
        <taxon>Epsilonproteobacteria</taxon>
        <taxon>Campylobacterales</taxon>
        <taxon>Campylobacteraceae</taxon>
        <taxon>Campylobacter</taxon>
    </lineage>
</organism>
<reference evidence="2" key="1">
    <citation type="submission" date="2024-05" db="EMBL/GenBank/DDBJ databases">
        <title>Campylobacter coli isolated from environmental waters in Slovenia.</title>
        <authorList>
            <person name="Zautner A.E."/>
            <person name="Bunk B."/>
            <person name="Riedel T."/>
            <person name="Sproeer C."/>
        </authorList>
    </citation>
    <scope>NUCLEOTIDE SEQUENCE</scope>
    <source>
        <strain evidence="2">CCS1377</strain>
    </source>
</reference>
<accession>A0AAU7E6W9</accession>
<gene>
    <name evidence="2" type="ORF">AAH949_07650</name>
</gene>
<proteinExistence type="predicted"/>
<evidence type="ECO:0008006" key="3">
    <source>
        <dbReference type="Google" id="ProtNLM"/>
    </source>
</evidence>
<protein>
    <recommendedName>
        <fullName evidence="3">Secreted protein</fullName>
    </recommendedName>
</protein>
<dbReference type="RefSeq" id="WP_348518398.1">
    <property type="nucleotide sequence ID" value="NZ_CP155620.1"/>
</dbReference>
<feature type="chain" id="PRO_5043459153" description="Secreted protein" evidence="1">
    <location>
        <begin position="20"/>
        <end position="78"/>
    </location>
</feature>
<sequence>MKKTLLLLLVLTNFSFGFNGDCSFEQSEYEMALRQFEWEQDEYTYNRAMRAQENLEQCYTNLRMELENVANQLRIMGY</sequence>
<keyword evidence="1" id="KW-0732">Signal</keyword>
<dbReference type="EMBL" id="CP155620">
    <property type="protein sequence ID" value="XBJ28951.1"/>
    <property type="molecule type" value="Genomic_DNA"/>
</dbReference>
<evidence type="ECO:0000256" key="1">
    <source>
        <dbReference type="SAM" id="SignalP"/>
    </source>
</evidence>